<evidence type="ECO:0008006" key="3">
    <source>
        <dbReference type="Google" id="ProtNLM"/>
    </source>
</evidence>
<dbReference type="RefSeq" id="WP_014148891.1">
    <property type="nucleotide sequence ID" value="NC_016112.1"/>
</dbReference>
<organism evidence="1 2">
    <name type="scientific">Methylotuvimicrobium alcaliphilum (strain DSM 19304 / NCIMB 14124 / VKM B-2133 / 20Z)</name>
    <name type="common">Methylomicrobium alcaliphilum</name>
    <dbReference type="NCBI Taxonomy" id="1091494"/>
    <lineage>
        <taxon>Bacteria</taxon>
        <taxon>Pseudomonadati</taxon>
        <taxon>Pseudomonadota</taxon>
        <taxon>Gammaproteobacteria</taxon>
        <taxon>Methylococcales</taxon>
        <taxon>Methylococcaceae</taxon>
        <taxon>Methylotuvimicrobium</taxon>
    </lineage>
</organism>
<proteinExistence type="predicted"/>
<dbReference type="HOGENOM" id="CLU_1883330_0_0_6"/>
<dbReference type="STRING" id="1091494.MEALZ_2435"/>
<gene>
    <name evidence="1" type="ordered locus">MEALZ_2435</name>
</gene>
<dbReference type="KEGG" id="mah:MEALZ_2435"/>
<dbReference type="AlphaFoldDB" id="G4SVQ6"/>
<sequence>MIDLHIIDNDEDILRFIDDPSLNIRVDHDEIKALIAVERDKPLVVVLRYELREQQTAEYIALLNAASPDSKIILIAPELTDREVIDCLVSGAQGYLQFADLARFFKKAIKVIQQGEAWVSRRIISLMLEKLQGPVTRCNSGSFT</sequence>
<dbReference type="Proteomes" id="UP000008315">
    <property type="component" value="Chromosome"/>
</dbReference>
<dbReference type="Gene3D" id="3.40.50.2300">
    <property type="match status" value="1"/>
</dbReference>
<dbReference type="EMBL" id="FO082060">
    <property type="protein sequence ID" value="CCE24115.1"/>
    <property type="molecule type" value="Genomic_DNA"/>
</dbReference>
<keyword evidence="2" id="KW-1185">Reference proteome</keyword>
<reference evidence="2" key="1">
    <citation type="journal article" date="2012" name="J. Bacteriol.">
        <title>Genome sequence of the haloalkaliphilic methanotrophic bacterium Methylomicrobium alcaliphilum 20Z.</title>
        <authorList>
            <person name="Vuilleumier S."/>
            <person name="Khmelenina V.N."/>
            <person name="Bringel F."/>
            <person name="Reshetnikov A.S."/>
            <person name="Lajus A."/>
            <person name="Mangenot S."/>
            <person name="Rouy Z."/>
            <person name="Op den Camp H.J."/>
            <person name="Jetten M.S."/>
            <person name="Dispirito A.A."/>
            <person name="Dunfield P."/>
            <person name="Klotz M.G."/>
            <person name="Semrau J.D."/>
            <person name="Stein L.Y."/>
            <person name="Barbe V."/>
            <person name="Medigue C."/>
            <person name="Trotsenko Y.A."/>
            <person name="Kalyuzhnaya M.G."/>
        </authorList>
    </citation>
    <scope>NUCLEOTIDE SEQUENCE [LARGE SCALE GENOMIC DNA]</scope>
    <source>
        <strain evidence="2">DSM 19304 / NCIMB 14124 / VKM B-2133 / 20Z</strain>
    </source>
</reference>
<evidence type="ECO:0000313" key="1">
    <source>
        <dbReference type="EMBL" id="CCE24115.1"/>
    </source>
</evidence>
<accession>G4SVQ6</accession>
<protein>
    <recommendedName>
        <fullName evidence="3">Response regulatory domain-containing protein</fullName>
    </recommendedName>
</protein>
<name>G4SVQ6_META2</name>
<evidence type="ECO:0000313" key="2">
    <source>
        <dbReference type="Proteomes" id="UP000008315"/>
    </source>
</evidence>
<dbReference type="PATRIC" id="fig|271065.3.peg.2502"/>